<dbReference type="Pfam" id="PF20181">
    <property type="entry name" value="DUF6544"/>
    <property type="match status" value="1"/>
</dbReference>
<organism evidence="2 3">
    <name type="scientific">Pyxidicoccus fallax</name>
    <dbReference type="NCBI Taxonomy" id="394095"/>
    <lineage>
        <taxon>Bacteria</taxon>
        <taxon>Pseudomonadati</taxon>
        <taxon>Myxococcota</taxon>
        <taxon>Myxococcia</taxon>
        <taxon>Myxococcales</taxon>
        <taxon>Cystobacterineae</taxon>
        <taxon>Myxococcaceae</taxon>
        <taxon>Pyxidicoccus</taxon>
    </lineage>
</organism>
<accession>A0A848M050</accession>
<keyword evidence="1" id="KW-0472">Membrane</keyword>
<keyword evidence="3" id="KW-1185">Reference proteome</keyword>
<comment type="caution">
    <text evidence="2">The sequence shown here is derived from an EMBL/GenBank/DDBJ whole genome shotgun (WGS) entry which is preliminary data.</text>
</comment>
<evidence type="ECO:0000313" key="2">
    <source>
        <dbReference type="EMBL" id="NMO22764.1"/>
    </source>
</evidence>
<dbReference type="EMBL" id="JABBJJ010000469">
    <property type="protein sequence ID" value="NMO22764.1"/>
    <property type="molecule type" value="Genomic_DNA"/>
</dbReference>
<dbReference type="AlphaFoldDB" id="A0A848M050"/>
<evidence type="ECO:0000256" key="1">
    <source>
        <dbReference type="SAM" id="Phobius"/>
    </source>
</evidence>
<name>A0A848M050_9BACT</name>
<protein>
    <submittedName>
        <fullName evidence="2">Uncharacterized protein</fullName>
    </submittedName>
</protein>
<dbReference type="RefSeq" id="WP_169351889.1">
    <property type="nucleotide sequence ID" value="NZ_JABBJJ010000469.1"/>
</dbReference>
<dbReference type="InterPro" id="IPR046674">
    <property type="entry name" value="DUF6544"/>
</dbReference>
<feature type="transmembrane region" description="Helical" evidence="1">
    <location>
        <begin position="99"/>
        <end position="118"/>
    </location>
</feature>
<proteinExistence type="predicted"/>
<keyword evidence="1" id="KW-1133">Transmembrane helix</keyword>
<reference evidence="2 3" key="1">
    <citation type="submission" date="2020-04" db="EMBL/GenBank/DDBJ databases">
        <title>Draft genome of Pyxidicoccus fallax type strain.</title>
        <authorList>
            <person name="Whitworth D.E."/>
        </authorList>
    </citation>
    <scope>NUCLEOTIDE SEQUENCE [LARGE SCALE GENOMIC DNA]</scope>
    <source>
        <strain evidence="2 3">DSM 14698</strain>
    </source>
</reference>
<dbReference type="Proteomes" id="UP000518300">
    <property type="component" value="Unassembled WGS sequence"/>
</dbReference>
<evidence type="ECO:0000313" key="3">
    <source>
        <dbReference type="Proteomes" id="UP000518300"/>
    </source>
</evidence>
<gene>
    <name evidence="2" type="ORF">HG543_49095</name>
</gene>
<feature type="transmembrane region" description="Helical" evidence="1">
    <location>
        <begin position="51"/>
        <end position="69"/>
    </location>
</feature>
<sequence>MRIALALLLAVHGLIHLMGFVSTFGLARVPQMTGRTLITLPGALTRSIGLLWLLACFVLLGAAVLLLLGSGRWWQVAAPGVLLSQLLVLYAWPEAKAGTVANVLLAVAIVLARADAHFQREGDEAVRSLFARVPTSPASPVTAGELAPLPMPVRRWLETSGVVGRPRVRTARLLQRGGLRTAPDQPFMPAEARQYFTLDEPGFVWRVRVHMMRVLPLVGRDAYLDGRGRMRISAASLVPVVDASGPEIDQGTLLRFLGELVWIPSAALSPYIHWEPIDDTHARATMSWRGVSASGVFTFDAKGRFLQMSAQRYMGGGPSPKLETWVVPAREWREVHGYVIPTRGDVVWKLASGDFHAYAWEILDVEYDRAELYPPG</sequence>
<keyword evidence="1" id="KW-0812">Transmembrane</keyword>